<name>A0A6I8PBB5_ORNAN</name>
<dbReference type="GO" id="GO:0051284">
    <property type="term" value="P:positive regulation of sequestering of calcium ion"/>
    <property type="evidence" value="ECO:0000318"/>
    <property type="project" value="GO_Central"/>
</dbReference>
<dbReference type="InterPro" id="IPR038778">
    <property type="entry name" value="Mtln"/>
</dbReference>
<dbReference type="Ensembl" id="ENSOANT00000051524.1">
    <property type="protein sequence ID" value="ENSOANP00000050086.1"/>
    <property type="gene ID" value="ENSOANG00000050517.1"/>
</dbReference>
<dbReference type="GO" id="GO:0070328">
    <property type="term" value="P:triglyceride homeostasis"/>
    <property type="evidence" value="ECO:0007669"/>
    <property type="project" value="Ensembl"/>
</dbReference>
<keyword evidence="1" id="KW-0812">Transmembrane</keyword>
<proteinExistence type="predicted"/>
<dbReference type="GO" id="GO:0010918">
    <property type="term" value="P:positive regulation of mitochondrial membrane potential"/>
    <property type="evidence" value="ECO:0000318"/>
    <property type="project" value="GO_Central"/>
</dbReference>
<gene>
    <name evidence="2" type="primary">MTLN</name>
</gene>
<dbReference type="Pfam" id="PF22002">
    <property type="entry name" value="MTLN"/>
    <property type="match status" value="1"/>
</dbReference>
<evidence type="ECO:0000313" key="2">
    <source>
        <dbReference type="Ensembl" id="ENSOANP00000050086.1"/>
    </source>
</evidence>
<reference evidence="2" key="3">
    <citation type="submission" date="2025-09" db="UniProtKB">
        <authorList>
            <consortium name="Ensembl"/>
        </authorList>
    </citation>
    <scope>IDENTIFICATION</scope>
    <source>
        <strain evidence="2">Glennie</strain>
    </source>
</reference>
<dbReference type="Proteomes" id="UP000002279">
    <property type="component" value="Chromosome 1"/>
</dbReference>
<keyword evidence="1" id="KW-0472">Membrane</keyword>
<dbReference type="GeneID" id="114811129"/>
<dbReference type="GeneTree" id="ENSGT00390000007551"/>
<dbReference type="GO" id="GO:0005743">
    <property type="term" value="C:mitochondrial inner membrane"/>
    <property type="evidence" value="ECO:0000318"/>
    <property type="project" value="GO_Central"/>
</dbReference>
<evidence type="ECO:0000256" key="1">
    <source>
        <dbReference type="SAM" id="Phobius"/>
    </source>
</evidence>
<sequence>MGDISERTLQLAVLLSFASGVLVGWQANRLRRRYLDWRKRRLQDKLAVMQKKLDLS</sequence>
<dbReference type="PANTHER" id="PTHR37154">
    <property type="entry name" value="MITOREGULIN"/>
    <property type="match status" value="1"/>
</dbReference>
<feature type="transmembrane region" description="Helical" evidence="1">
    <location>
        <begin position="12"/>
        <end position="30"/>
    </location>
</feature>
<keyword evidence="1" id="KW-1133">Transmembrane helix</keyword>
<reference evidence="2" key="2">
    <citation type="submission" date="2025-08" db="UniProtKB">
        <authorList>
            <consortium name="Ensembl"/>
        </authorList>
    </citation>
    <scope>IDENTIFICATION</scope>
    <source>
        <strain evidence="2">Glennie</strain>
    </source>
</reference>
<dbReference type="AlphaFoldDB" id="A0A6I8PBB5"/>
<dbReference type="RefSeq" id="XP_039768284.1">
    <property type="nucleotide sequence ID" value="XM_039912350.1"/>
</dbReference>
<dbReference type="CTD" id="205251"/>
<organism evidence="2 3">
    <name type="scientific">Ornithorhynchus anatinus</name>
    <name type="common">Duckbill platypus</name>
    <dbReference type="NCBI Taxonomy" id="9258"/>
    <lineage>
        <taxon>Eukaryota</taxon>
        <taxon>Metazoa</taxon>
        <taxon>Chordata</taxon>
        <taxon>Craniata</taxon>
        <taxon>Vertebrata</taxon>
        <taxon>Euteleostomi</taxon>
        <taxon>Mammalia</taxon>
        <taxon>Monotremata</taxon>
        <taxon>Ornithorhynchidae</taxon>
        <taxon>Ornithorhynchus</taxon>
    </lineage>
</organism>
<dbReference type="KEGG" id="oaa:114811129"/>
<dbReference type="PANTHER" id="PTHR37154:SF1">
    <property type="entry name" value="MITOREGULIN"/>
    <property type="match status" value="1"/>
</dbReference>
<dbReference type="OMA" id="FVAGWQA"/>
<dbReference type="Bgee" id="ENSOANG00000050517">
    <property type="expression patterns" value="Expressed in heart and 5 other cell types or tissues"/>
</dbReference>
<keyword evidence="3" id="KW-1185">Reference proteome</keyword>
<dbReference type="GO" id="GO:0006635">
    <property type="term" value="P:fatty acid beta-oxidation"/>
    <property type="evidence" value="ECO:0007669"/>
    <property type="project" value="Ensembl"/>
</dbReference>
<dbReference type="FunCoup" id="A0A6I8PBB5">
    <property type="interactions" value="137"/>
</dbReference>
<evidence type="ECO:0000313" key="3">
    <source>
        <dbReference type="Proteomes" id="UP000002279"/>
    </source>
</evidence>
<protein>
    <submittedName>
        <fullName evidence="2">Mitoregulin</fullName>
    </submittedName>
</protein>
<accession>A0A6I8PBB5</accession>
<reference evidence="2 3" key="1">
    <citation type="journal article" date="2008" name="Nature">
        <title>Genome analysis of the platypus reveals unique signatures of evolution.</title>
        <authorList>
            <person name="Warren W.C."/>
            <person name="Hillier L.W."/>
            <person name="Marshall Graves J.A."/>
            <person name="Birney E."/>
            <person name="Ponting C.P."/>
            <person name="Grutzner F."/>
            <person name="Belov K."/>
            <person name="Miller W."/>
            <person name="Clarke L."/>
            <person name="Chinwalla A.T."/>
            <person name="Yang S.P."/>
            <person name="Heger A."/>
            <person name="Locke D.P."/>
            <person name="Miethke P."/>
            <person name="Waters P.D."/>
            <person name="Veyrunes F."/>
            <person name="Fulton L."/>
            <person name="Fulton B."/>
            <person name="Graves T."/>
            <person name="Wallis J."/>
            <person name="Puente X.S."/>
            <person name="Lopez-Otin C."/>
            <person name="Ordonez G.R."/>
            <person name="Eichler E.E."/>
            <person name="Chen L."/>
            <person name="Cheng Z."/>
            <person name="Deakin J.E."/>
            <person name="Alsop A."/>
            <person name="Thompson K."/>
            <person name="Kirby P."/>
            <person name="Papenfuss A.T."/>
            <person name="Wakefield M.J."/>
            <person name="Olender T."/>
            <person name="Lancet D."/>
            <person name="Huttley G.A."/>
            <person name="Smit A.F."/>
            <person name="Pask A."/>
            <person name="Temple-Smith P."/>
            <person name="Batzer M.A."/>
            <person name="Walker J.A."/>
            <person name="Konkel M.K."/>
            <person name="Harris R.S."/>
            <person name="Whittington C.M."/>
            <person name="Wong E.S."/>
            <person name="Gemmell N.J."/>
            <person name="Buschiazzo E."/>
            <person name="Vargas Jentzsch I.M."/>
            <person name="Merkel A."/>
            <person name="Schmitz J."/>
            <person name="Zemann A."/>
            <person name="Churakov G."/>
            <person name="Kriegs J.O."/>
            <person name="Brosius J."/>
            <person name="Murchison E.P."/>
            <person name="Sachidanandam R."/>
            <person name="Smith C."/>
            <person name="Hannon G.J."/>
            <person name="Tsend-Ayush E."/>
            <person name="McMillan D."/>
            <person name="Attenborough R."/>
            <person name="Rens W."/>
            <person name="Ferguson-Smith M."/>
            <person name="Lefevre C.M."/>
            <person name="Sharp J.A."/>
            <person name="Nicholas K.R."/>
            <person name="Ray D.A."/>
            <person name="Kube M."/>
            <person name="Reinhardt R."/>
            <person name="Pringle T.H."/>
            <person name="Taylor J."/>
            <person name="Jones R.C."/>
            <person name="Nixon B."/>
            <person name="Dacheux J.L."/>
            <person name="Niwa H."/>
            <person name="Sekita Y."/>
            <person name="Huang X."/>
            <person name="Stark A."/>
            <person name="Kheradpour P."/>
            <person name="Kellis M."/>
            <person name="Flicek P."/>
            <person name="Chen Y."/>
            <person name="Webber C."/>
            <person name="Hardison R."/>
            <person name="Nelson J."/>
            <person name="Hallsworth-Pepin K."/>
            <person name="Delehaunty K."/>
            <person name="Markovic C."/>
            <person name="Minx P."/>
            <person name="Feng Y."/>
            <person name="Kremitzki C."/>
            <person name="Mitreva M."/>
            <person name="Glasscock J."/>
            <person name="Wylie T."/>
            <person name="Wohldmann P."/>
            <person name="Thiru P."/>
            <person name="Nhan M.N."/>
            <person name="Pohl C.S."/>
            <person name="Smith S.M."/>
            <person name="Hou S."/>
            <person name="Nefedov M."/>
            <person name="de Jong P.J."/>
            <person name="Renfree M.B."/>
            <person name="Mardis E.R."/>
            <person name="Wilson R.K."/>
        </authorList>
    </citation>
    <scope>NUCLEOTIDE SEQUENCE [LARGE SCALE GENOMIC DNA]</scope>
    <source>
        <strain evidence="2 3">Glennie</strain>
    </source>
</reference>
<dbReference type="InParanoid" id="A0A6I8PBB5"/>